<evidence type="ECO:0000256" key="3">
    <source>
        <dbReference type="ARBA" id="ARBA00022692"/>
    </source>
</evidence>
<dbReference type="InterPro" id="IPR052770">
    <property type="entry name" value="Cobalt_transport_CbiQ"/>
</dbReference>
<dbReference type="RefSeq" id="WP_073018531.1">
    <property type="nucleotide sequence ID" value="NZ_FQXU01000005.1"/>
</dbReference>
<protein>
    <submittedName>
        <fullName evidence="7">Cobalt/nickel transport system permease protein</fullName>
    </submittedName>
</protein>
<evidence type="ECO:0000256" key="2">
    <source>
        <dbReference type="ARBA" id="ARBA00022475"/>
    </source>
</evidence>
<reference evidence="7 8" key="1">
    <citation type="submission" date="2016-11" db="EMBL/GenBank/DDBJ databases">
        <authorList>
            <person name="Jaros S."/>
            <person name="Januszkiewicz K."/>
            <person name="Wedrychowicz H."/>
        </authorList>
    </citation>
    <scope>NUCLEOTIDE SEQUENCE [LARGE SCALE GENOMIC DNA]</scope>
    <source>
        <strain evidence="7 8">DSM 6191</strain>
    </source>
</reference>
<dbReference type="PANTHER" id="PTHR43723:SF1">
    <property type="entry name" value="COBALT TRANSPORT PROTEIN CBIQ"/>
    <property type="match status" value="1"/>
</dbReference>
<dbReference type="CDD" id="cd16914">
    <property type="entry name" value="EcfT"/>
    <property type="match status" value="1"/>
</dbReference>
<comment type="subcellular location">
    <subcellularLocation>
        <location evidence="1">Cell membrane</location>
        <topology evidence="1">Multi-pass membrane protein</topology>
    </subcellularLocation>
</comment>
<evidence type="ECO:0000256" key="6">
    <source>
        <dbReference type="SAM" id="Phobius"/>
    </source>
</evidence>
<dbReference type="Proteomes" id="UP000184241">
    <property type="component" value="Unassembled WGS sequence"/>
</dbReference>
<keyword evidence="3 6" id="KW-0812">Transmembrane</keyword>
<gene>
    <name evidence="7" type="ORF">SAMN02745941_01667</name>
</gene>
<evidence type="ECO:0000313" key="8">
    <source>
        <dbReference type="Proteomes" id="UP000184241"/>
    </source>
</evidence>
<dbReference type="InterPro" id="IPR003339">
    <property type="entry name" value="ABC/ECF_trnsptr_transmembrane"/>
</dbReference>
<dbReference type="GO" id="GO:0043190">
    <property type="term" value="C:ATP-binding cassette (ABC) transporter complex"/>
    <property type="evidence" value="ECO:0007669"/>
    <property type="project" value="InterPro"/>
</dbReference>
<proteinExistence type="predicted"/>
<sequence length="277" mass="31856">MEKNNILKKKEHKKRIRHKHGENISIDFYAYTSKIKNWNSSFKMIFSMTVIAVCILLDNPYVSVSVILGMSYLTIIKGGLSLRDYLSVLMIPIVFILISIFTISVDISRNPIGEYNLYLGIGYVFTSKEMLTKGVFLLLKILGAISALQMMSLSTPSSDIIYVLRKAHVPKLIIELMNMIYRYIFILMDVSSKMKNSAEARLGYCDIKTSYYTFGRIGSNMLIVSFKKANAYYDAMEARCYEGELIFLEEEKKLDKKLVFWASVFIIFLVGLWSFTK</sequence>
<evidence type="ECO:0000256" key="5">
    <source>
        <dbReference type="ARBA" id="ARBA00023136"/>
    </source>
</evidence>
<evidence type="ECO:0000313" key="7">
    <source>
        <dbReference type="EMBL" id="SHI03763.1"/>
    </source>
</evidence>
<name>A0A1M5XX02_9CLOT</name>
<evidence type="ECO:0000256" key="1">
    <source>
        <dbReference type="ARBA" id="ARBA00004651"/>
    </source>
</evidence>
<dbReference type="NCBIfam" id="TIGR02454">
    <property type="entry name" value="ECF_T_CbiQ"/>
    <property type="match status" value="1"/>
</dbReference>
<evidence type="ECO:0000256" key="4">
    <source>
        <dbReference type="ARBA" id="ARBA00022989"/>
    </source>
</evidence>
<keyword evidence="5 6" id="KW-0472">Membrane</keyword>
<keyword evidence="4 6" id="KW-1133">Transmembrane helix</keyword>
<feature type="transmembrane region" description="Helical" evidence="6">
    <location>
        <begin position="85"/>
        <end position="105"/>
    </location>
</feature>
<dbReference type="AlphaFoldDB" id="A0A1M5XX02"/>
<feature type="transmembrane region" description="Helical" evidence="6">
    <location>
        <begin position="44"/>
        <end position="73"/>
    </location>
</feature>
<dbReference type="PANTHER" id="PTHR43723">
    <property type="entry name" value="COBALT TRANSPORT PROTEIN CBIQ"/>
    <property type="match status" value="1"/>
</dbReference>
<keyword evidence="2" id="KW-1003">Cell membrane</keyword>
<feature type="transmembrane region" description="Helical" evidence="6">
    <location>
        <begin position="135"/>
        <end position="152"/>
    </location>
</feature>
<feature type="transmembrane region" description="Helical" evidence="6">
    <location>
        <begin position="172"/>
        <end position="191"/>
    </location>
</feature>
<feature type="transmembrane region" description="Helical" evidence="6">
    <location>
        <begin position="258"/>
        <end position="276"/>
    </location>
</feature>
<dbReference type="Pfam" id="PF02361">
    <property type="entry name" value="CbiQ"/>
    <property type="match status" value="1"/>
</dbReference>
<dbReference type="EMBL" id="FQXU01000005">
    <property type="protein sequence ID" value="SHI03763.1"/>
    <property type="molecule type" value="Genomic_DNA"/>
</dbReference>
<dbReference type="InterPro" id="IPR012809">
    <property type="entry name" value="ECF_CbiQ"/>
</dbReference>
<dbReference type="GO" id="GO:0006824">
    <property type="term" value="P:cobalt ion transport"/>
    <property type="evidence" value="ECO:0007669"/>
    <property type="project" value="InterPro"/>
</dbReference>
<organism evidence="7 8">
    <name type="scientific">Clostridium intestinale DSM 6191</name>
    <dbReference type="NCBI Taxonomy" id="1121320"/>
    <lineage>
        <taxon>Bacteria</taxon>
        <taxon>Bacillati</taxon>
        <taxon>Bacillota</taxon>
        <taxon>Clostridia</taxon>
        <taxon>Eubacteriales</taxon>
        <taxon>Clostridiaceae</taxon>
        <taxon>Clostridium</taxon>
    </lineage>
</organism>
<accession>A0A1M5XX02</accession>